<sequence>MSNYLGCFSFIFAVLSLSGCVSQELEKPVSVLASVPIVSQPLVVESPLQIATWSPTKYNGRFTAMVSGYLTVVNNCLALTRDSKELTTKDNTYLLVLADTSFSWDADKEILLFEGKPYKIGDELYLGGGAFTYPNANITDQVKVSWIECGLDKGWLGG</sequence>
<protein>
    <recommendedName>
        <fullName evidence="3">Starvation-inducible outer membrane lipoprotein</fullName>
    </recommendedName>
</protein>
<keyword evidence="2" id="KW-1185">Reference proteome</keyword>
<dbReference type="EMBL" id="JACSQR010000036">
    <property type="protein sequence ID" value="MBD7948462.1"/>
    <property type="molecule type" value="Genomic_DNA"/>
</dbReference>
<proteinExistence type="predicted"/>
<evidence type="ECO:0000313" key="2">
    <source>
        <dbReference type="Proteomes" id="UP000606724"/>
    </source>
</evidence>
<organism evidence="1 2">
    <name type="scientific">Psychrobacter communis</name>
    <dbReference type="NCBI Taxonomy" id="2762238"/>
    <lineage>
        <taxon>Bacteria</taxon>
        <taxon>Pseudomonadati</taxon>
        <taxon>Pseudomonadota</taxon>
        <taxon>Gammaproteobacteria</taxon>
        <taxon>Moraxellales</taxon>
        <taxon>Moraxellaceae</taxon>
        <taxon>Psychrobacter</taxon>
    </lineage>
</organism>
<name>A0ABR8RLA5_9GAMM</name>
<accession>A0ABR8RLA5</accession>
<comment type="caution">
    <text evidence="1">The sequence shown here is derived from an EMBL/GenBank/DDBJ whole genome shotgun (WGS) entry which is preliminary data.</text>
</comment>
<evidence type="ECO:0008006" key="3">
    <source>
        <dbReference type="Google" id="ProtNLM"/>
    </source>
</evidence>
<dbReference type="Proteomes" id="UP000606724">
    <property type="component" value="Unassembled WGS sequence"/>
</dbReference>
<reference evidence="1 2" key="1">
    <citation type="submission" date="2020-08" db="EMBL/GenBank/DDBJ databases">
        <title>A Genomic Blueprint of the Chicken Gut Microbiome.</title>
        <authorList>
            <person name="Gilroy R."/>
            <person name="Ravi A."/>
            <person name="Getino M."/>
            <person name="Pursley I."/>
            <person name="Horton D.L."/>
            <person name="Alikhan N.-F."/>
            <person name="Baker D."/>
            <person name="Gharbi K."/>
            <person name="Hall N."/>
            <person name="Watson M."/>
            <person name="Adriaenssens E.M."/>
            <person name="Foster-Nyarko E."/>
            <person name="Jarju S."/>
            <person name="Secka A."/>
            <person name="Antonio M."/>
            <person name="Oren A."/>
            <person name="Chaudhuri R."/>
            <person name="La Ragione R.M."/>
            <person name="Hildebrand F."/>
            <person name="Pallen M.J."/>
        </authorList>
    </citation>
    <scope>NUCLEOTIDE SEQUENCE [LARGE SCALE GENOMIC DNA]</scope>
    <source>
        <strain evidence="1 2">Sa4CVA2</strain>
    </source>
</reference>
<evidence type="ECO:0000313" key="1">
    <source>
        <dbReference type="EMBL" id="MBD7948462.1"/>
    </source>
</evidence>
<gene>
    <name evidence="1" type="ORF">H9653_10635</name>
</gene>